<dbReference type="Proteomes" id="UP000014480">
    <property type="component" value="Unassembled WGS sequence"/>
</dbReference>
<reference evidence="2" key="2">
    <citation type="journal article" date="2019" name="Mol. Plant Microbe Interact.">
        <title>Genome sequence resources for four phytopathogenic fungi from the Colletotrichum orbiculare species complex.</title>
        <authorList>
            <person name="Gan P."/>
            <person name="Tsushima A."/>
            <person name="Narusaka M."/>
            <person name="Narusaka Y."/>
            <person name="Takano Y."/>
            <person name="Kubo Y."/>
            <person name="Shirasu K."/>
        </authorList>
    </citation>
    <scope>GENOME REANNOTATION</scope>
    <source>
        <strain evidence="2">104-T / ATCC 96160 / CBS 514.97 / LARS 414 / MAFF 240422</strain>
    </source>
</reference>
<name>A0A484FTG6_COLOR</name>
<protein>
    <submittedName>
        <fullName evidence="1">Uncharacterized protein</fullName>
    </submittedName>
</protein>
<gene>
    <name evidence="1" type="ORF">Cob_v006126</name>
</gene>
<organism evidence="1 2">
    <name type="scientific">Colletotrichum orbiculare (strain 104-T / ATCC 96160 / CBS 514.97 / LARS 414 / MAFF 240422)</name>
    <name type="common">Cucumber anthracnose fungus</name>
    <name type="synonym">Colletotrichum lagenarium</name>
    <dbReference type="NCBI Taxonomy" id="1213857"/>
    <lineage>
        <taxon>Eukaryota</taxon>
        <taxon>Fungi</taxon>
        <taxon>Dikarya</taxon>
        <taxon>Ascomycota</taxon>
        <taxon>Pezizomycotina</taxon>
        <taxon>Sordariomycetes</taxon>
        <taxon>Hypocreomycetidae</taxon>
        <taxon>Glomerellales</taxon>
        <taxon>Glomerellaceae</taxon>
        <taxon>Colletotrichum</taxon>
        <taxon>Colletotrichum orbiculare species complex</taxon>
    </lineage>
</organism>
<comment type="caution">
    <text evidence="1">The sequence shown here is derived from an EMBL/GenBank/DDBJ whole genome shotgun (WGS) entry which is preliminary data.</text>
</comment>
<sequence>MENTWASYCECGCGMRKQNPQPQERGLKYDATAAVFVLRANIRHCEKSTGRFGAASDYDAPLLGQLVPIRRGFLAHRWQKTLVTVEDHRSPLPLHITAPTVVACRFRDISLFQQQIHSPRIFGHRKSVSRFNRRSVSGFHPDFFSS</sequence>
<dbReference type="EMBL" id="AMCV02000016">
    <property type="protein sequence ID" value="TDZ20784.1"/>
    <property type="molecule type" value="Genomic_DNA"/>
</dbReference>
<reference evidence="2" key="1">
    <citation type="journal article" date="2013" name="New Phytol.">
        <title>Comparative genomic and transcriptomic analyses reveal the hemibiotrophic stage shift of Colletotrichum fungi.</title>
        <authorList>
            <person name="Gan P."/>
            <person name="Ikeda K."/>
            <person name="Irieda H."/>
            <person name="Narusaka M."/>
            <person name="O'Connell R.J."/>
            <person name="Narusaka Y."/>
            <person name="Takano Y."/>
            <person name="Kubo Y."/>
            <person name="Shirasu K."/>
        </authorList>
    </citation>
    <scope>NUCLEOTIDE SEQUENCE [LARGE SCALE GENOMIC DNA]</scope>
    <source>
        <strain evidence="2">104-T / ATCC 96160 / CBS 514.97 / LARS 414 / MAFF 240422</strain>
    </source>
</reference>
<dbReference type="AlphaFoldDB" id="A0A484FTG6"/>
<evidence type="ECO:0000313" key="2">
    <source>
        <dbReference type="Proteomes" id="UP000014480"/>
    </source>
</evidence>
<accession>A0A484FTG6</accession>
<proteinExistence type="predicted"/>
<keyword evidence="2" id="KW-1185">Reference proteome</keyword>
<evidence type="ECO:0000313" key="1">
    <source>
        <dbReference type="EMBL" id="TDZ20784.1"/>
    </source>
</evidence>